<dbReference type="OrthoDB" id="9800643at2"/>
<dbReference type="GO" id="GO:0003676">
    <property type="term" value="F:nucleic acid binding"/>
    <property type="evidence" value="ECO:0007669"/>
    <property type="project" value="InterPro"/>
</dbReference>
<comment type="catalytic activity">
    <reaction evidence="4 5">
        <text>L-glutaminyl-[peptide chain release factor] + S-adenosyl-L-methionine = N(5)-methyl-L-glutaminyl-[peptide chain release factor] + S-adenosyl-L-homocysteine + H(+)</text>
        <dbReference type="Rhea" id="RHEA:42896"/>
        <dbReference type="Rhea" id="RHEA-COMP:10271"/>
        <dbReference type="Rhea" id="RHEA-COMP:10272"/>
        <dbReference type="ChEBI" id="CHEBI:15378"/>
        <dbReference type="ChEBI" id="CHEBI:30011"/>
        <dbReference type="ChEBI" id="CHEBI:57856"/>
        <dbReference type="ChEBI" id="CHEBI:59789"/>
        <dbReference type="ChEBI" id="CHEBI:61891"/>
        <dbReference type="EC" id="2.1.1.297"/>
    </reaction>
</comment>
<dbReference type="InterPro" id="IPR050320">
    <property type="entry name" value="N5-glutamine_MTase"/>
</dbReference>
<dbReference type="Pfam" id="PF05175">
    <property type="entry name" value="MTS"/>
    <property type="match status" value="1"/>
</dbReference>
<feature type="binding site" evidence="5">
    <location>
        <position position="178"/>
    </location>
    <ligand>
        <name>S-adenosyl-L-methionine</name>
        <dbReference type="ChEBI" id="CHEBI:59789"/>
    </ligand>
</feature>
<feature type="binding site" evidence="5">
    <location>
        <begin position="112"/>
        <end position="116"/>
    </location>
    <ligand>
        <name>S-adenosyl-L-methionine</name>
        <dbReference type="ChEBI" id="CHEBI:59789"/>
    </ligand>
</feature>
<feature type="domain" description="Methyltransferase small" evidence="6">
    <location>
        <begin position="96"/>
        <end position="186"/>
    </location>
</feature>
<dbReference type="NCBIfam" id="TIGR00536">
    <property type="entry name" value="hemK_fam"/>
    <property type="match status" value="1"/>
</dbReference>
<dbReference type="AlphaFoldDB" id="A0A1X7BT43"/>
<proteinExistence type="inferred from homology"/>
<dbReference type="PRINTS" id="PR00507">
    <property type="entry name" value="N12N6MTFRASE"/>
</dbReference>
<accession>A0A1X7BT43</accession>
<dbReference type="SUPFAM" id="SSF53335">
    <property type="entry name" value="S-adenosyl-L-methionine-dependent methyltransferases"/>
    <property type="match status" value="1"/>
</dbReference>
<protein>
    <recommendedName>
        <fullName evidence="5">Release factor glutamine methyltransferase</fullName>
        <shortName evidence="5">RF MTase</shortName>
        <ecNumber evidence="5">2.1.1.297</ecNumber>
    </recommendedName>
    <alternativeName>
        <fullName evidence="5">N5-glutamine methyltransferase PrmC</fullName>
    </alternativeName>
    <alternativeName>
        <fullName evidence="5">Protein-(glutamine-N5) MTase PrmC</fullName>
    </alternativeName>
    <alternativeName>
        <fullName evidence="5">Protein-glutamine N-methyltransferase PrmC</fullName>
    </alternativeName>
</protein>
<evidence type="ECO:0000256" key="4">
    <source>
        <dbReference type="ARBA" id="ARBA00048391"/>
    </source>
</evidence>
<dbReference type="PROSITE" id="PS00092">
    <property type="entry name" value="N6_MTASE"/>
    <property type="match status" value="1"/>
</dbReference>
<dbReference type="InterPro" id="IPR029063">
    <property type="entry name" value="SAM-dependent_MTases_sf"/>
</dbReference>
<evidence type="ECO:0000256" key="2">
    <source>
        <dbReference type="ARBA" id="ARBA00022679"/>
    </source>
</evidence>
<keyword evidence="9" id="KW-1185">Reference proteome</keyword>
<evidence type="ECO:0000256" key="5">
    <source>
        <dbReference type="HAMAP-Rule" id="MF_02126"/>
    </source>
</evidence>
<evidence type="ECO:0000313" key="8">
    <source>
        <dbReference type="EMBL" id="SMC12389.1"/>
    </source>
</evidence>
<dbReference type="Pfam" id="PF17827">
    <property type="entry name" value="PrmC_N"/>
    <property type="match status" value="1"/>
</dbReference>
<dbReference type="Gene3D" id="3.40.50.150">
    <property type="entry name" value="Vaccinia Virus protein VP39"/>
    <property type="match status" value="1"/>
</dbReference>
<evidence type="ECO:0000256" key="3">
    <source>
        <dbReference type="ARBA" id="ARBA00022691"/>
    </source>
</evidence>
<feature type="domain" description="Release factor glutamine methyltransferase N-terminal" evidence="7">
    <location>
        <begin position="5"/>
        <end position="71"/>
    </location>
</feature>
<evidence type="ECO:0000259" key="7">
    <source>
        <dbReference type="Pfam" id="PF17827"/>
    </source>
</evidence>
<dbReference type="InterPro" id="IPR019874">
    <property type="entry name" value="RF_methyltr_PrmC"/>
</dbReference>
<evidence type="ECO:0000259" key="6">
    <source>
        <dbReference type="Pfam" id="PF05175"/>
    </source>
</evidence>
<dbReference type="EMBL" id="FWXB01000007">
    <property type="protein sequence ID" value="SMC12389.1"/>
    <property type="molecule type" value="Genomic_DNA"/>
</dbReference>
<dbReference type="PANTHER" id="PTHR18895:SF74">
    <property type="entry name" value="MTRF1L RELEASE FACTOR GLUTAMINE METHYLTRANSFERASE"/>
    <property type="match status" value="1"/>
</dbReference>
<dbReference type="Proteomes" id="UP000193224">
    <property type="component" value="Unassembled WGS sequence"/>
</dbReference>
<dbReference type="GO" id="GO:0102559">
    <property type="term" value="F:peptide chain release factor N(5)-glutamine methyltransferase activity"/>
    <property type="evidence" value="ECO:0007669"/>
    <property type="project" value="UniProtKB-EC"/>
</dbReference>
<comment type="similarity">
    <text evidence="5">Belongs to the protein N5-glutamine methyltransferase family. PrmC subfamily.</text>
</comment>
<keyword evidence="3 5" id="KW-0949">S-adenosyl-L-methionine</keyword>
<feature type="binding site" evidence="5">
    <location>
        <position position="135"/>
    </location>
    <ligand>
        <name>S-adenosyl-L-methionine</name>
        <dbReference type="ChEBI" id="CHEBI:59789"/>
    </ligand>
</feature>
<organism evidence="8 9">
    <name type="scientific">Roseovarius aestuarii</name>
    <dbReference type="NCBI Taxonomy" id="475083"/>
    <lineage>
        <taxon>Bacteria</taxon>
        <taxon>Pseudomonadati</taxon>
        <taxon>Pseudomonadota</taxon>
        <taxon>Alphaproteobacteria</taxon>
        <taxon>Rhodobacterales</taxon>
        <taxon>Roseobacteraceae</taxon>
        <taxon>Roseovarius</taxon>
    </lineage>
</organism>
<name>A0A1X7BT43_9RHOB</name>
<gene>
    <name evidence="5 8" type="primary">prmC</name>
    <name evidence="8" type="ORF">ROA7745_02214</name>
</gene>
<dbReference type="EC" id="2.1.1.297" evidence="5"/>
<dbReference type="PANTHER" id="PTHR18895">
    <property type="entry name" value="HEMK METHYLTRANSFERASE"/>
    <property type="match status" value="1"/>
</dbReference>
<evidence type="ECO:0000256" key="1">
    <source>
        <dbReference type="ARBA" id="ARBA00022603"/>
    </source>
</evidence>
<evidence type="ECO:0000313" key="9">
    <source>
        <dbReference type="Proteomes" id="UP000193224"/>
    </source>
</evidence>
<dbReference type="RefSeq" id="WP_085800345.1">
    <property type="nucleotide sequence ID" value="NZ_FWXB01000007.1"/>
</dbReference>
<dbReference type="InterPro" id="IPR040758">
    <property type="entry name" value="PrmC_N"/>
</dbReference>
<dbReference type="InterPro" id="IPR004556">
    <property type="entry name" value="HemK-like"/>
</dbReference>
<dbReference type="InterPro" id="IPR002052">
    <property type="entry name" value="DNA_methylase_N6_adenine_CS"/>
</dbReference>
<feature type="binding site" evidence="5">
    <location>
        <begin position="178"/>
        <end position="181"/>
    </location>
    <ligand>
        <name>substrate</name>
    </ligand>
</feature>
<sequence length="272" mass="30065">MNEAEATSRAAALLQKSGIPDPQREARILWRAAFRRRYAEYEAAMAGGMEEKFFRLIERRCAREPMSHLLGYRDFYEHRFEVSGDALDPRPETETLVALALDRAFDRVLDLGTGSGCILLSMLAARSIATGVGTDISEAALNVARRNRARLELETRAELILSDWFRAVSGQFDLIVSNPPYIAAEEMAGLGPELSFEPRMALTDEGDGLSAYRAITAGAPEHLRAGGHLMVEIGWTQGKAVAGMFRANGFDGVEILPDLDGRDRVVQGIWRH</sequence>
<keyword evidence="2 5" id="KW-0808">Transferase</keyword>
<reference evidence="8 9" key="1">
    <citation type="submission" date="2017-03" db="EMBL/GenBank/DDBJ databases">
        <authorList>
            <person name="Afonso C.L."/>
            <person name="Miller P.J."/>
            <person name="Scott M.A."/>
            <person name="Spackman E."/>
            <person name="Goraichik I."/>
            <person name="Dimitrov K.M."/>
            <person name="Suarez D.L."/>
            <person name="Swayne D.E."/>
        </authorList>
    </citation>
    <scope>NUCLEOTIDE SEQUENCE [LARGE SCALE GENOMIC DNA]</scope>
    <source>
        <strain evidence="8 9">CECT 7745</strain>
    </source>
</reference>
<dbReference type="Gene3D" id="1.10.8.10">
    <property type="entry name" value="DNA helicase RuvA subunit, C-terminal domain"/>
    <property type="match status" value="1"/>
</dbReference>
<comment type="function">
    <text evidence="5">Methylates the class 1 translation termination release factors RF1/PrfA and RF2/PrfB on the glutamine residue of the universally conserved GGQ motif.</text>
</comment>
<dbReference type="CDD" id="cd02440">
    <property type="entry name" value="AdoMet_MTases"/>
    <property type="match status" value="1"/>
</dbReference>
<dbReference type="HAMAP" id="MF_02126">
    <property type="entry name" value="RF_methyltr_PrmC"/>
    <property type="match status" value="1"/>
</dbReference>
<dbReference type="GO" id="GO:0032259">
    <property type="term" value="P:methylation"/>
    <property type="evidence" value="ECO:0007669"/>
    <property type="project" value="UniProtKB-KW"/>
</dbReference>
<keyword evidence="1 5" id="KW-0489">Methyltransferase</keyword>
<feature type="binding site" evidence="5">
    <location>
        <position position="164"/>
    </location>
    <ligand>
        <name>S-adenosyl-L-methionine</name>
        <dbReference type="ChEBI" id="CHEBI:59789"/>
    </ligand>
</feature>
<dbReference type="NCBIfam" id="TIGR03534">
    <property type="entry name" value="RF_mod_PrmC"/>
    <property type="match status" value="1"/>
</dbReference>
<dbReference type="InterPro" id="IPR007848">
    <property type="entry name" value="Small_mtfrase_dom"/>
</dbReference>